<feature type="chain" id="PRO_5014934645" evidence="2">
    <location>
        <begin position="23"/>
        <end position="101"/>
    </location>
</feature>
<dbReference type="EMBL" id="GGFK01014438">
    <property type="protein sequence ID" value="MBW47759.1"/>
    <property type="molecule type" value="Transcribed_RNA"/>
</dbReference>
<protein>
    <submittedName>
        <fullName evidence="3">Putative secreted protein</fullName>
    </submittedName>
</protein>
<evidence type="ECO:0000256" key="1">
    <source>
        <dbReference type="SAM" id="MobiDB-lite"/>
    </source>
</evidence>
<feature type="signal peptide" evidence="2">
    <location>
        <begin position="1"/>
        <end position="22"/>
    </location>
</feature>
<feature type="compositionally biased region" description="Basic residues" evidence="1">
    <location>
        <begin position="43"/>
        <end position="57"/>
    </location>
</feature>
<keyword evidence="2" id="KW-0732">Signal</keyword>
<evidence type="ECO:0000313" key="3">
    <source>
        <dbReference type="EMBL" id="MBW47759.1"/>
    </source>
</evidence>
<accession>A0A2M4B3Z1</accession>
<organism evidence="3">
    <name type="scientific">Anopheles triannulatus</name>
    <dbReference type="NCBI Taxonomy" id="58253"/>
    <lineage>
        <taxon>Eukaryota</taxon>
        <taxon>Metazoa</taxon>
        <taxon>Ecdysozoa</taxon>
        <taxon>Arthropoda</taxon>
        <taxon>Hexapoda</taxon>
        <taxon>Insecta</taxon>
        <taxon>Pterygota</taxon>
        <taxon>Neoptera</taxon>
        <taxon>Endopterygota</taxon>
        <taxon>Diptera</taxon>
        <taxon>Nematocera</taxon>
        <taxon>Culicoidea</taxon>
        <taxon>Culicidae</taxon>
        <taxon>Anophelinae</taxon>
        <taxon>Anopheles</taxon>
    </lineage>
</organism>
<evidence type="ECO:0000256" key="2">
    <source>
        <dbReference type="SAM" id="SignalP"/>
    </source>
</evidence>
<sequence length="101" mass="12217">MFHRWCYFRLLAVLHSPPLLEGSYWDMNLPLQCRSQASVRFRPHPCHRHRPLPHTKRQQPASGHTRETPRRNHHNKYNKHLAHLLHLIPIPKTSWEKQKTK</sequence>
<feature type="region of interest" description="Disordered" evidence="1">
    <location>
        <begin position="43"/>
        <end position="78"/>
    </location>
</feature>
<reference evidence="3" key="1">
    <citation type="submission" date="2018-01" db="EMBL/GenBank/DDBJ databases">
        <title>An insight into the sialome of Amazonian anophelines.</title>
        <authorList>
            <person name="Ribeiro J.M."/>
            <person name="Scarpassa V."/>
            <person name="Calvo E."/>
        </authorList>
    </citation>
    <scope>NUCLEOTIDE SEQUENCE</scope>
    <source>
        <tissue evidence="3">Salivary glands</tissue>
    </source>
</reference>
<dbReference type="AlphaFoldDB" id="A0A2M4B3Z1"/>
<name>A0A2M4B3Z1_9DIPT</name>
<proteinExistence type="predicted"/>